<feature type="domain" description="EF-hand" evidence="9">
    <location>
        <begin position="158"/>
        <end position="193"/>
    </location>
</feature>
<evidence type="ECO:0000256" key="8">
    <source>
        <dbReference type="SAM" id="MobiDB-lite"/>
    </source>
</evidence>
<dbReference type="GO" id="GO:0005737">
    <property type="term" value="C:cytoplasm"/>
    <property type="evidence" value="ECO:0007669"/>
    <property type="project" value="UniProtKB-SubCell"/>
</dbReference>
<feature type="region of interest" description="Disordered" evidence="8">
    <location>
        <begin position="21"/>
        <end position="41"/>
    </location>
</feature>
<evidence type="ECO:0000256" key="3">
    <source>
        <dbReference type="ARBA" id="ARBA00022490"/>
    </source>
</evidence>
<evidence type="ECO:0000256" key="5">
    <source>
        <dbReference type="ARBA" id="ARBA00022737"/>
    </source>
</evidence>
<keyword evidence="6" id="KW-0106">Calcium</keyword>
<keyword evidence="7" id="KW-0472">Membrane</keyword>
<proteinExistence type="predicted"/>
<dbReference type="Proteomes" id="UP000321570">
    <property type="component" value="Unassembled WGS sequence"/>
</dbReference>
<evidence type="ECO:0000256" key="4">
    <source>
        <dbReference type="ARBA" id="ARBA00022723"/>
    </source>
</evidence>
<dbReference type="InterPro" id="IPR018247">
    <property type="entry name" value="EF_Hand_1_Ca_BS"/>
</dbReference>
<dbReference type="InterPro" id="IPR011992">
    <property type="entry name" value="EF-hand-dom_pair"/>
</dbReference>
<dbReference type="GO" id="GO:0005509">
    <property type="term" value="F:calcium ion binding"/>
    <property type="evidence" value="ECO:0007669"/>
    <property type="project" value="InterPro"/>
</dbReference>
<evidence type="ECO:0000256" key="6">
    <source>
        <dbReference type="ARBA" id="ARBA00022837"/>
    </source>
</evidence>
<dbReference type="SUPFAM" id="SSF47473">
    <property type="entry name" value="EF-hand"/>
    <property type="match status" value="1"/>
</dbReference>
<dbReference type="Gene3D" id="1.10.238.10">
    <property type="entry name" value="EF-hand"/>
    <property type="match status" value="1"/>
</dbReference>
<keyword evidence="3" id="KW-0963">Cytoplasm</keyword>
<organism evidence="10 11">
    <name type="scientific">Hymenolepis diminuta</name>
    <name type="common">Rat tapeworm</name>
    <dbReference type="NCBI Taxonomy" id="6216"/>
    <lineage>
        <taxon>Eukaryota</taxon>
        <taxon>Metazoa</taxon>
        <taxon>Spiralia</taxon>
        <taxon>Lophotrochozoa</taxon>
        <taxon>Platyhelminthes</taxon>
        <taxon>Cestoda</taxon>
        <taxon>Eucestoda</taxon>
        <taxon>Cyclophyllidea</taxon>
        <taxon>Hymenolepididae</taxon>
        <taxon>Hymenolepis</taxon>
    </lineage>
</organism>
<evidence type="ECO:0000256" key="1">
    <source>
        <dbReference type="ARBA" id="ARBA00004308"/>
    </source>
</evidence>
<comment type="subcellular location">
    <subcellularLocation>
        <location evidence="2">Cytoplasm</location>
    </subcellularLocation>
    <subcellularLocation>
        <location evidence="1">Endomembrane system</location>
    </subcellularLocation>
</comment>
<name>A0A564YKU4_HYMDI</name>
<sequence>MMMVVVVLEYNRIRDGMKVKERRKVDASPQRNACARSSVSPNHQLTQPVLTVLIPELSDGRDVKVAVGNSADNKTPAAPVQVRTSSKGFSFLCCGLGNKGEGEENGPATAKGDDPAAGNNKDFEFEGFSKEACHSLISMMDVDRSGSLAFEEFRTLWETLRFWKKVFQKFDVDKSGTMSTFELRDALKCIGYHINNATLTSVVLRFTNRDRILRFDDYIILCARLRNAFEVMRTGKSYGGVELLNILLYL</sequence>
<dbReference type="PANTHER" id="PTHR46735:SF3">
    <property type="entry name" value="CALPAIN SMALL SUBUNIT 1-RELATED"/>
    <property type="match status" value="1"/>
</dbReference>
<evidence type="ECO:0000313" key="11">
    <source>
        <dbReference type="Proteomes" id="UP000321570"/>
    </source>
</evidence>
<accession>A0A564YKU4</accession>
<evidence type="ECO:0000256" key="7">
    <source>
        <dbReference type="ARBA" id="ARBA00023136"/>
    </source>
</evidence>
<dbReference type="PROSITE" id="PS50222">
    <property type="entry name" value="EF_HAND_2"/>
    <property type="match status" value="1"/>
</dbReference>
<protein>
    <recommendedName>
        <fullName evidence="9">EF-hand domain-containing protein</fullName>
    </recommendedName>
</protein>
<keyword evidence="4" id="KW-0479">Metal-binding</keyword>
<dbReference type="InterPro" id="IPR002048">
    <property type="entry name" value="EF_hand_dom"/>
</dbReference>
<evidence type="ECO:0000259" key="9">
    <source>
        <dbReference type="PROSITE" id="PS50222"/>
    </source>
</evidence>
<dbReference type="EMBL" id="CABIJS010000255">
    <property type="protein sequence ID" value="VUZ47790.1"/>
    <property type="molecule type" value="Genomic_DNA"/>
</dbReference>
<dbReference type="PROSITE" id="PS00018">
    <property type="entry name" value="EF_HAND_1"/>
    <property type="match status" value="1"/>
</dbReference>
<evidence type="ECO:0000256" key="2">
    <source>
        <dbReference type="ARBA" id="ARBA00004496"/>
    </source>
</evidence>
<gene>
    <name evidence="10" type="ORF">WMSIL1_LOCUS7238</name>
</gene>
<dbReference type="SMART" id="SM00054">
    <property type="entry name" value="EFh"/>
    <property type="match status" value="2"/>
</dbReference>
<feature type="compositionally biased region" description="Polar residues" evidence="8">
    <location>
        <begin position="29"/>
        <end position="41"/>
    </location>
</feature>
<dbReference type="GO" id="GO:0012505">
    <property type="term" value="C:endomembrane system"/>
    <property type="evidence" value="ECO:0007669"/>
    <property type="project" value="UniProtKB-SubCell"/>
</dbReference>
<dbReference type="Pfam" id="PF13202">
    <property type="entry name" value="EF-hand_5"/>
    <property type="match status" value="1"/>
</dbReference>
<keyword evidence="11" id="KW-1185">Reference proteome</keyword>
<evidence type="ECO:0000313" key="10">
    <source>
        <dbReference type="EMBL" id="VUZ47790.1"/>
    </source>
</evidence>
<dbReference type="AlphaFoldDB" id="A0A564YKU4"/>
<dbReference type="PANTHER" id="PTHR46735">
    <property type="entry name" value="CALPAIN, SMALL SUBUNIT 1 A-RELATED"/>
    <property type="match status" value="1"/>
</dbReference>
<keyword evidence="5" id="KW-0677">Repeat</keyword>
<dbReference type="Pfam" id="PF13405">
    <property type="entry name" value="EF-hand_6"/>
    <property type="match status" value="1"/>
</dbReference>
<reference evidence="10 11" key="1">
    <citation type="submission" date="2019-07" db="EMBL/GenBank/DDBJ databases">
        <authorList>
            <person name="Jastrzebski P J."/>
            <person name="Paukszto L."/>
            <person name="Jastrzebski P J."/>
        </authorList>
    </citation>
    <scope>NUCLEOTIDE SEQUENCE [LARGE SCALE GENOMIC DNA]</scope>
    <source>
        <strain evidence="10 11">WMS-il1</strain>
    </source>
</reference>